<accession>A0A2X0M8T2</accession>
<gene>
    <name evidence="1" type="primary">BQ5605_C004g02763</name>
    <name evidence="1" type="ORF">BQ5605_C004G02763</name>
</gene>
<dbReference type="Proteomes" id="UP000249464">
    <property type="component" value="Unassembled WGS sequence"/>
</dbReference>
<sequence>MKLAEVGIIAAVPGLQNPFGPELSDTTRNHFSDILVPSPSACGRGQRRPPLFDPRGERYEIALEPHWFRVQTERIKRCNSQAKKDY</sequence>
<dbReference type="AlphaFoldDB" id="A0A2X0M8T2"/>
<reference evidence="1 2" key="1">
    <citation type="submission" date="2016-11" db="EMBL/GenBank/DDBJ databases">
        <authorList>
            <person name="Jaros S."/>
            <person name="Januszkiewicz K."/>
            <person name="Wedrychowicz H."/>
        </authorList>
    </citation>
    <scope>NUCLEOTIDE SEQUENCE [LARGE SCALE GENOMIC DNA]</scope>
</reference>
<proteinExistence type="predicted"/>
<dbReference type="EMBL" id="FQNC01000046">
    <property type="protein sequence ID" value="SGY67292.1"/>
    <property type="molecule type" value="Genomic_DNA"/>
</dbReference>
<keyword evidence="2" id="KW-1185">Reference proteome</keyword>
<evidence type="ECO:0000313" key="2">
    <source>
        <dbReference type="Proteomes" id="UP000249464"/>
    </source>
</evidence>
<protein>
    <submittedName>
        <fullName evidence="1">BQ5605_C004g02763 protein</fullName>
    </submittedName>
</protein>
<evidence type="ECO:0000313" key="1">
    <source>
        <dbReference type="EMBL" id="SGY67292.1"/>
    </source>
</evidence>
<name>A0A2X0M8T2_9BASI</name>
<organism evidence="1 2">
    <name type="scientific">Microbotryum silenes-dioicae</name>
    <dbReference type="NCBI Taxonomy" id="796604"/>
    <lineage>
        <taxon>Eukaryota</taxon>
        <taxon>Fungi</taxon>
        <taxon>Dikarya</taxon>
        <taxon>Basidiomycota</taxon>
        <taxon>Pucciniomycotina</taxon>
        <taxon>Microbotryomycetes</taxon>
        <taxon>Microbotryales</taxon>
        <taxon>Microbotryaceae</taxon>
        <taxon>Microbotryum</taxon>
    </lineage>
</organism>